<accession>A0A061JT49</accession>
<dbReference type="Proteomes" id="UP000026923">
    <property type="component" value="Unassembled WGS sequence"/>
</dbReference>
<evidence type="ECO:0000256" key="1">
    <source>
        <dbReference type="SAM" id="SignalP"/>
    </source>
</evidence>
<dbReference type="HOGENOM" id="CLU_090562_0_0_6"/>
<evidence type="ECO:0000259" key="2">
    <source>
        <dbReference type="SMART" id="SM00062"/>
    </source>
</evidence>
<gene>
    <name evidence="3" type="ORF">B597_002985</name>
</gene>
<evidence type="ECO:0000313" key="3">
    <source>
        <dbReference type="EMBL" id="EWC42906.1"/>
    </source>
</evidence>
<protein>
    <recommendedName>
        <fullName evidence="2">Solute-binding protein family 3/N-terminal domain-containing protein</fullName>
    </recommendedName>
</protein>
<dbReference type="SUPFAM" id="SSF53850">
    <property type="entry name" value="Periplasmic binding protein-like II"/>
    <property type="match status" value="1"/>
</dbReference>
<dbReference type="RefSeq" id="WP_024161713.1">
    <property type="nucleotide sequence ID" value="NZ_KK020675.1"/>
</dbReference>
<dbReference type="SMART" id="SM00062">
    <property type="entry name" value="PBPb"/>
    <property type="match status" value="1"/>
</dbReference>
<dbReference type="AlphaFoldDB" id="A0A061JT49"/>
<dbReference type="eggNOG" id="COG0834">
    <property type="taxonomic scope" value="Bacteria"/>
</dbReference>
<keyword evidence="1" id="KW-0732">Signal</keyword>
<feature type="chain" id="PRO_5005406118" description="Solute-binding protein family 3/N-terminal domain-containing protein" evidence="1">
    <location>
        <begin position="19"/>
        <end position="272"/>
    </location>
</feature>
<reference evidence="3 4" key="1">
    <citation type="journal article" date="2013" name="Genome Announc.">
        <title>Draft Genome of the Nitrogen-Fixing Bacterium Pseudomonas stutzeri Strain KOS6 Isolated from Industrial Hydrocarbon Sludge.</title>
        <authorList>
            <person name="Grigoryeva T.V."/>
            <person name="Laikov A.V."/>
            <person name="Naumova R.P."/>
            <person name="Manolov A.I."/>
            <person name="Larin A.K."/>
            <person name="Karpova I.Y."/>
            <person name="Semashko T.A."/>
            <person name="Alexeev D.G."/>
            <person name="Kostryukova E.S."/>
            <person name="Muller R."/>
            <person name="Govorun V.M."/>
        </authorList>
    </citation>
    <scope>NUCLEOTIDE SEQUENCE [LARGE SCALE GENOMIC DNA]</scope>
    <source>
        <strain evidence="3 4">KOS6</strain>
    </source>
</reference>
<name>A0A061JT49_STUST</name>
<dbReference type="Pfam" id="PF00497">
    <property type="entry name" value="SBP_bac_3"/>
    <property type="match status" value="1"/>
</dbReference>
<feature type="signal peptide" evidence="1">
    <location>
        <begin position="1"/>
        <end position="18"/>
    </location>
</feature>
<dbReference type="OrthoDB" id="5416480at2"/>
<evidence type="ECO:0000313" key="4">
    <source>
        <dbReference type="Proteomes" id="UP000026923"/>
    </source>
</evidence>
<dbReference type="EMBL" id="AMCZ02000002">
    <property type="protein sequence ID" value="EWC42906.1"/>
    <property type="molecule type" value="Genomic_DNA"/>
</dbReference>
<sequence length="272" mass="30751">MKGFLASLLLTCSIPAVAETAYVIGVEQAEFLPHYSGDANGNFKGFTRELFDRFATHSGVRLVFRVMPADVLLPALLAGEIDAKYPDNPNWSPQAKTGRNLHYSQPVVNYVDGVMVMPRRAGLGLDELRRLAVVDGWSPRGFEELIGANRVQVVSSKGLPRMVRQVLRRDAEGAYYNVVVAAYYLNNVRARPGALVFDAGLPHTRATFNLSSIEHRELIERFDRFLDEQQAEITALKDRHQVEANLSSEYIGMEQWKIDFLERQKRKREADR</sequence>
<feature type="domain" description="Solute-binding protein family 3/N-terminal" evidence="2">
    <location>
        <begin position="21"/>
        <end position="254"/>
    </location>
</feature>
<comment type="caution">
    <text evidence="3">The sequence shown here is derived from an EMBL/GenBank/DDBJ whole genome shotgun (WGS) entry which is preliminary data.</text>
</comment>
<proteinExistence type="predicted"/>
<dbReference type="InterPro" id="IPR001638">
    <property type="entry name" value="Solute-binding_3/MltF_N"/>
</dbReference>
<dbReference type="Gene3D" id="3.40.190.10">
    <property type="entry name" value="Periplasmic binding protein-like II"/>
    <property type="match status" value="2"/>
</dbReference>
<organism evidence="3 4">
    <name type="scientific">Stutzerimonas stutzeri KOS6</name>
    <dbReference type="NCBI Taxonomy" id="1218352"/>
    <lineage>
        <taxon>Bacteria</taxon>
        <taxon>Pseudomonadati</taxon>
        <taxon>Pseudomonadota</taxon>
        <taxon>Gammaproteobacteria</taxon>
        <taxon>Pseudomonadales</taxon>
        <taxon>Pseudomonadaceae</taxon>
        <taxon>Stutzerimonas</taxon>
    </lineage>
</organism>